<dbReference type="EMBL" id="AQPW01000010">
    <property type="protein sequence ID" value="EON32777.1"/>
    <property type="molecule type" value="Genomic_DNA"/>
</dbReference>
<evidence type="ECO:0000313" key="1">
    <source>
        <dbReference type="EMBL" id="EON32777.1"/>
    </source>
</evidence>
<accession>R7Y9V8</accession>
<dbReference type="OrthoDB" id="4465019at2"/>
<dbReference type="Proteomes" id="UP000013569">
    <property type="component" value="Unassembled WGS sequence"/>
</dbReference>
<reference evidence="1 2" key="1">
    <citation type="journal article" date="2013" name="Genome Announc.">
        <title>Draft Genome Sequence of a Benzothiophene-Desulfurizing Bacterium, Gordona terrae Strain C-6.</title>
        <authorList>
            <person name="Wang W."/>
            <person name="Ma T."/>
            <person name="Ren Y."/>
            <person name="Li G."/>
        </authorList>
    </citation>
    <scope>NUCLEOTIDE SEQUENCE [LARGE SCALE GENOMIC DNA]</scope>
    <source>
        <strain evidence="1 2">C-6</strain>
    </source>
</reference>
<name>R7Y9V8_9ACTN</name>
<protein>
    <submittedName>
        <fullName evidence="1">Uncharacterized protein</fullName>
    </submittedName>
</protein>
<evidence type="ECO:0000313" key="2">
    <source>
        <dbReference type="Proteomes" id="UP000013569"/>
    </source>
</evidence>
<dbReference type="PATRIC" id="fig|1316928.3.peg.2102"/>
<dbReference type="AlphaFoldDB" id="R7Y9V8"/>
<proteinExistence type="predicted"/>
<gene>
    <name evidence="1" type="ORF">GTC6_10471</name>
</gene>
<comment type="caution">
    <text evidence="1">The sequence shown here is derived from an EMBL/GenBank/DDBJ whole genome shotgun (WGS) entry which is preliminary data.</text>
</comment>
<sequence length="102" mass="11002">MQADTYPDDWRPAQADGPVDLVVNGELFQVSIRADGGYSSRWVSGPNPGYGFDSSAPCVAWNSGDGLPPAPLPLPLPTIAEHRESITEFLSDIDPLTGYLRE</sequence>
<organism evidence="1 2">
    <name type="scientific">Gordonia terrae C-6</name>
    <dbReference type="NCBI Taxonomy" id="1316928"/>
    <lineage>
        <taxon>Bacteria</taxon>
        <taxon>Bacillati</taxon>
        <taxon>Actinomycetota</taxon>
        <taxon>Actinomycetes</taxon>
        <taxon>Mycobacteriales</taxon>
        <taxon>Gordoniaceae</taxon>
        <taxon>Gordonia</taxon>
    </lineage>
</organism>
<dbReference type="RefSeq" id="WP_010842515.1">
    <property type="nucleotide sequence ID" value="NZ_AQPW01000010.1"/>
</dbReference>